<comment type="similarity">
    <text evidence="4">Belongs to the peptidase M29 family.</text>
</comment>
<dbReference type="InterPro" id="IPR000787">
    <property type="entry name" value="Peptidase_M29"/>
</dbReference>
<comment type="caution">
    <text evidence="10">The sequence shown here is derived from an EMBL/GenBank/DDBJ whole genome shotgun (WGS) entry which is preliminary data.</text>
</comment>
<dbReference type="Gene3D" id="3.40.1830.10">
    <property type="entry name" value="Thermophilic metalloprotease (M29)"/>
    <property type="match status" value="1"/>
</dbReference>
<dbReference type="GO" id="GO:0008237">
    <property type="term" value="F:metallopeptidase activity"/>
    <property type="evidence" value="ECO:0007669"/>
    <property type="project" value="UniProtKB-KW"/>
</dbReference>
<evidence type="ECO:0000256" key="2">
    <source>
        <dbReference type="ARBA" id="ARBA00001946"/>
    </source>
</evidence>
<keyword evidence="8" id="KW-0378">Hydrolase</keyword>
<keyword evidence="5 10" id="KW-0031">Aminopeptidase</keyword>
<dbReference type="InterPro" id="IPR035097">
    <property type="entry name" value="M29_N-terminal"/>
</dbReference>
<comment type="cofactor">
    <cofactor evidence="2">
        <name>Mg(2+)</name>
        <dbReference type="ChEBI" id="CHEBI:18420"/>
    </cofactor>
</comment>
<dbReference type="InterPro" id="IPR052170">
    <property type="entry name" value="M29_Exopeptidase"/>
</dbReference>
<evidence type="ECO:0000256" key="9">
    <source>
        <dbReference type="ARBA" id="ARBA00023049"/>
    </source>
</evidence>
<dbReference type="Proteomes" id="UP000811899">
    <property type="component" value="Unassembled WGS sequence"/>
</dbReference>
<comment type="cofactor">
    <cofactor evidence="1">
        <name>Co(2+)</name>
        <dbReference type="ChEBI" id="CHEBI:48828"/>
    </cofactor>
</comment>
<evidence type="ECO:0000256" key="1">
    <source>
        <dbReference type="ARBA" id="ARBA00001941"/>
    </source>
</evidence>
<evidence type="ECO:0000256" key="8">
    <source>
        <dbReference type="ARBA" id="ARBA00022801"/>
    </source>
</evidence>
<evidence type="ECO:0000256" key="6">
    <source>
        <dbReference type="ARBA" id="ARBA00022670"/>
    </source>
</evidence>
<protein>
    <submittedName>
        <fullName evidence="10">Aminopeptidase</fullName>
    </submittedName>
</protein>
<evidence type="ECO:0000313" key="10">
    <source>
        <dbReference type="EMBL" id="MBT0665790.1"/>
    </source>
</evidence>
<dbReference type="EMBL" id="JAHCVJ010000007">
    <property type="protein sequence ID" value="MBT0665790.1"/>
    <property type="molecule type" value="Genomic_DNA"/>
</dbReference>
<comment type="cofactor">
    <cofactor evidence="3">
        <name>Zn(2+)</name>
        <dbReference type="ChEBI" id="CHEBI:29105"/>
    </cofactor>
</comment>
<keyword evidence="6" id="KW-0645">Protease</keyword>
<dbReference type="GO" id="GO:0004177">
    <property type="term" value="F:aminopeptidase activity"/>
    <property type="evidence" value="ECO:0007669"/>
    <property type="project" value="UniProtKB-KW"/>
</dbReference>
<dbReference type="AlphaFoldDB" id="A0AAW4L7G6"/>
<evidence type="ECO:0000256" key="5">
    <source>
        <dbReference type="ARBA" id="ARBA00022438"/>
    </source>
</evidence>
<organism evidence="10 11">
    <name type="scientific">Geoanaerobacter pelophilus</name>
    <dbReference type="NCBI Taxonomy" id="60036"/>
    <lineage>
        <taxon>Bacteria</taxon>
        <taxon>Pseudomonadati</taxon>
        <taxon>Thermodesulfobacteriota</taxon>
        <taxon>Desulfuromonadia</taxon>
        <taxon>Geobacterales</taxon>
        <taxon>Geobacteraceae</taxon>
        <taxon>Geoanaerobacter</taxon>
    </lineage>
</organism>
<keyword evidence="9" id="KW-0482">Metalloprotease</keyword>
<dbReference type="RefSeq" id="WP_214172563.1">
    <property type="nucleotide sequence ID" value="NZ_JAHCVJ010000007.1"/>
</dbReference>
<dbReference type="PANTHER" id="PTHR34448:SF1">
    <property type="entry name" value="BLL6088 PROTEIN"/>
    <property type="match status" value="1"/>
</dbReference>
<dbReference type="SUPFAM" id="SSF144052">
    <property type="entry name" value="Thermophilic metalloprotease-like"/>
    <property type="match status" value="1"/>
</dbReference>
<proteinExistence type="inferred from homology"/>
<dbReference type="GO" id="GO:0046872">
    <property type="term" value="F:metal ion binding"/>
    <property type="evidence" value="ECO:0007669"/>
    <property type="project" value="UniProtKB-KW"/>
</dbReference>
<dbReference type="PANTHER" id="PTHR34448">
    <property type="entry name" value="AMINOPEPTIDASE"/>
    <property type="match status" value="1"/>
</dbReference>
<keyword evidence="7" id="KW-0479">Metal-binding</keyword>
<evidence type="ECO:0000313" key="11">
    <source>
        <dbReference type="Proteomes" id="UP000811899"/>
    </source>
</evidence>
<reference evidence="10 11" key="1">
    <citation type="submission" date="2021-05" db="EMBL/GenBank/DDBJ databases">
        <title>The draft genome of Geobacter pelophilus DSM 12255.</title>
        <authorList>
            <person name="Xu Z."/>
            <person name="Masuda Y."/>
            <person name="Itoh H."/>
            <person name="Senoo K."/>
        </authorList>
    </citation>
    <scope>NUCLEOTIDE SEQUENCE [LARGE SCALE GENOMIC DNA]</scope>
    <source>
        <strain evidence="10 11">DSM 12255</strain>
    </source>
</reference>
<dbReference type="Pfam" id="PF02073">
    <property type="entry name" value="Peptidase_M29"/>
    <property type="match status" value="1"/>
</dbReference>
<gene>
    <name evidence="10" type="ORF">KI809_15885</name>
</gene>
<keyword evidence="11" id="KW-1185">Reference proteome</keyword>
<evidence type="ECO:0000256" key="3">
    <source>
        <dbReference type="ARBA" id="ARBA00001947"/>
    </source>
</evidence>
<name>A0AAW4L7G6_9BACT</name>
<sequence>MRDPRINQLAEVLVNYSTRVKKGDIVLISASGFEAAPLVKELYALCLKKGAKYVEYDFSLPEVNRLFYNTASKEQVSWFPQHKLDFMKQVTVFIAISAADNSMVMANANQANMIAYSRLLRPIQDWRVKHTRWVVTRYPTHGGAQEAKMSLEEYEDYVFSACCIDWAAESRKQDKLKKLMDKADRVRIKASDTDLNFSIGGLPGIKCDGRFNIPDGEVFTAPVRDSVEGYITYNCPTIYQGKEFCGIRLEFKKGRIIKAECTGMNEELNKILDSDEGARYIGEFAIGVNPGIRRPMRNILFDEKIFGSIHFTPGQCYDECDNGNKSAVHWDMVKLLSGDGEIWFDNKLIQKDGLFVPKELSCLNPED</sequence>
<dbReference type="GO" id="GO:0006508">
    <property type="term" value="P:proteolysis"/>
    <property type="evidence" value="ECO:0007669"/>
    <property type="project" value="UniProtKB-KW"/>
</dbReference>
<evidence type="ECO:0000256" key="7">
    <source>
        <dbReference type="ARBA" id="ARBA00022723"/>
    </source>
</evidence>
<evidence type="ECO:0000256" key="4">
    <source>
        <dbReference type="ARBA" id="ARBA00008236"/>
    </source>
</evidence>
<accession>A0AAW4L7G6</accession>